<keyword evidence="2" id="KW-1185">Reference proteome</keyword>
<evidence type="ECO:0000313" key="1">
    <source>
        <dbReference type="EMBL" id="KAH3879541.1"/>
    </source>
</evidence>
<reference evidence="1" key="2">
    <citation type="submission" date="2020-11" db="EMBL/GenBank/DDBJ databases">
        <authorList>
            <person name="McCartney M.A."/>
            <person name="Auch B."/>
            <person name="Kono T."/>
            <person name="Mallez S."/>
            <person name="Becker A."/>
            <person name="Gohl D.M."/>
            <person name="Silverstein K.A.T."/>
            <person name="Koren S."/>
            <person name="Bechman K.B."/>
            <person name="Herman A."/>
            <person name="Abrahante J.E."/>
            <person name="Garbe J."/>
        </authorList>
    </citation>
    <scope>NUCLEOTIDE SEQUENCE</scope>
    <source>
        <strain evidence="1">Duluth1</strain>
        <tissue evidence="1">Whole animal</tissue>
    </source>
</reference>
<dbReference type="InterPro" id="IPR052752">
    <property type="entry name" value="NACHT-WD_repeat"/>
</dbReference>
<dbReference type="PANTHER" id="PTHR19871">
    <property type="entry name" value="BETA TRANSDUCIN-RELATED PROTEIN"/>
    <property type="match status" value="1"/>
</dbReference>
<sequence length="54" mass="6063">MVILDSLDQLDTSHNGRSLMWLPASQPPHCKIIVSSLPEENYETFPALKLAELL</sequence>
<protein>
    <submittedName>
        <fullName evidence="1">Uncharacterized protein</fullName>
    </submittedName>
</protein>
<name>A0A9D4RS45_DREPO</name>
<reference evidence="1" key="1">
    <citation type="journal article" date="2019" name="bioRxiv">
        <title>The Genome of the Zebra Mussel, Dreissena polymorpha: A Resource for Invasive Species Research.</title>
        <authorList>
            <person name="McCartney M.A."/>
            <person name="Auch B."/>
            <person name="Kono T."/>
            <person name="Mallez S."/>
            <person name="Zhang Y."/>
            <person name="Obille A."/>
            <person name="Becker A."/>
            <person name="Abrahante J.E."/>
            <person name="Garbe J."/>
            <person name="Badalamenti J.P."/>
            <person name="Herman A."/>
            <person name="Mangelson H."/>
            <person name="Liachko I."/>
            <person name="Sullivan S."/>
            <person name="Sone E.D."/>
            <person name="Koren S."/>
            <person name="Silverstein K.A.T."/>
            <person name="Beckman K.B."/>
            <person name="Gohl D.M."/>
        </authorList>
    </citation>
    <scope>NUCLEOTIDE SEQUENCE</scope>
    <source>
        <strain evidence="1">Duluth1</strain>
        <tissue evidence="1">Whole animal</tissue>
    </source>
</reference>
<accession>A0A9D4RS45</accession>
<dbReference type="Proteomes" id="UP000828390">
    <property type="component" value="Unassembled WGS sequence"/>
</dbReference>
<evidence type="ECO:0000313" key="2">
    <source>
        <dbReference type="Proteomes" id="UP000828390"/>
    </source>
</evidence>
<dbReference type="PANTHER" id="PTHR19871:SF14">
    <property type="entry name" value="DUF4062 DOMAIN-CONTAINING PROTEIN"/>
    <property type="match status" value="1"/>
</dbReference>
<gene>
    <name evidence="1" type="ORF">DPMN_003444</name>
</gene>
<dbReference type="EMBL" id="JAIWYP010000001">
    <property type="protein sequence ID" value="KAH3879541.1"/>
    <property type="molecule type" value="Genomic_DNA"/>
</dbReference>
<dbReference type="AlphaFoldDB" id="A0A9D4RS45"/>
<organism evidence="1 2">
    <name type="scientific">Dreissena polymorpha</name>
    <name type="common">Zebra mussel</name>
    <name type="synonym">Mytilus polymorpha</name>
    <dbReference type="NCBI Taxonomy" id="45954"/>
    <lineage>
        <taxon>Eukaryota</taxon>
        <taxon>Metazoa</taxon>
        <taxon>Spiralia</taxon>
        <taxon>Lophotrochozoa</taxon>
        <taxon>Mollusca</taxon>
        <taxon>Bivalvia</taxon>
        <taxon>Autobranchia</taxon>
        <taxon>Heteroconchia</taxon>
        <taxon>Euheterodonta</taxon>
        <taxon>Imparidentia</taxon>
        <taxon>Neoheterodontei</taxon>
        <taxon>Myida</taxon>
        <taxon>Dreissenoidea</taxon>
        <taxon>Dreissenidae</taxon>
        <taxon>Dreissena</taxon>
    </lineage>
</organism>
<proteinExistence type="predicted"/>
<comment type="caution">
    <text evidence="1">The sequence shown here is derived from an EMBL/GenBank/DDBJ whole genome shotgun (WGS) entry which is preliminary data.</text>
</comment>